<evidence type="ECO:0000313" key="13">
    <source>
        <dbReference type="EMBL" id="GFY69718.1"/>
    </source>
</evidence>
<comment type="subcellular location">
    <subcellularLocation>
        <location evidence="2">Peroxisome</location>
    </subcellularLocation>
</comment>
<protein>
    <recommendedName>
        <fullName evidence="9">D-2-hydroxyglutarate dehydrogenase, mitochondrial</fullName>
        <ecNumber evidence="8">1.1.99.39</ecNumber>
    </recommendedName>
</protein>
<keyword evidence="14" id="KW-1185">Reference proteome</keyword>
<dbReference type="InterPro" id="IPR016169">
    <property type="entry name" value="FAD-bd_PCMH_sub2"/>
</dbReference>
<evidence type="ECO:0000256" key="8">
    <source>
        <dbReference type="ARBA" id="ARBA00039003"/>
    </source>
</evidence>
<dbReference type="InterPro" id="IPR016166">
    <property type="entry name" value="FAD-bd_PCMH"/>
</dbReference>
<proteinExistence type="inferred from homology"/>
<dbReference type="OrthoDB" id="5332616at2759"/>
<evidence type="ECO:0000256" key="9">
    <source>
        <dbReference type="ARBA" id="ARBA00039639"/>
    </source>
</evidence>
<dbReference type="PROSITE" id="PS51387">
    <property type="entry name" value="FAD_PCMH"/>
    <property type="match status" value="1"/>
</dbReference>
<dbReference type="InterPro" id="IPR051264">
    <property type="entry name" value="FAD-oxidored/transferase_4"/>
</dbReference>
<evidence type="ECO:0000256" key="11">
    <source>
        <dbReference type="ARBA" id="ARBA00049267"/>
    </source>
</evidence>
<dbReference type="FunFam" id="3.30.465.10:FF:000001">
    <property type="entry name" value="D-2-hydroxyglutarate dehydrogenase, mitochondrial"/>
    <property type="match status" value="1"/>
</dbReference>
<dbReference type="FunFam" id="3.30.70.2740:FF:000002">
    <property type="entry name" value="D-2-hydroxyglutarate dehydrogenase mitochondrial"/>
    <property type="match status" value="1"/>
</dbReference>
<comment type="similarity">
    <text evidence="3">Belongs to the FAD-binding oxidoreductase/transferase type 4 family.</text>
</comment>
<evidence type="ECO:0000256" key="2">
    <source>
        <dbReference type="ARBA" id="ARBA00004275"/>
    </source>
</evidence>
<organism evidence="13 14">
    <name type="scientific">Trichonephila inaurata madagascariensis</name>
    <dbReference type="NCBI Taxonomy" id="2747483"/>
    <lineage>
        <taxon>Eukaryota</taxon>
        <taxon>Metazoa</taxon>
        <taxon>Ecdysozoa</taxon>
        <taxon>Arthropoda</taxon>
        <taxon>Chelicerata</taxon>
        <taxon>Arachnida</taxon>
        <taxon>Araneae</taxon>
        <taxon>Araneomorphae</taxon>
        <taxon>Entelegynae</taxon>
        <taxon>Araneoidea</taxon>
        <taxon>Nephilidae</taxon>
        <taxon>Trichonephila</taxon>
        <taxon>Trichonephila inaurata</taxon>
    </lineage>
</organism>
<keyword evidence="5" id="KW-0274">FAD</keyword>
<dbReference type="Gene3D" id="3.30.465.10">
    <property type="match status" value="1"/>
</dbReference>
<evidence type="ECO:0000256" key="1">
    <source>
        <dbReference type="ARBA" id="ARBA00001974"/>
    </source>
</evidence>
<dbReference type="GO" id="GO:0071949">
    <property type="term" value="F:FAD binding"/>
    <property type="evidence" value="ECO:0007669"/>
    <property type="project" value="InterPro"/>
</dbReference>
<dbReference type="GO" id="GO:0005739">
    <property type="term" value="C:mitochondrion"/>
    <property type="evidence" value="ECO:0007669"/>
    <property type="project" value="TreeGrafter"/>
</dbReference>
<dbReference type="Gene3D" id="3.30.70.2740">
    <property type="match status" value="1"/>
</dbReference>
<dbReference type="SUPFAM" id="SSF56176">
    <property type="entry name" value="FAD-binding/transporter-associated domain-like"/>
    <property type="match status" value="1"/>
</dbReference>
<keyword evidence="4" id="KW-0285">Flavoprotein</keyword>
<dbReference type="GO" id="GO:0051990">
    <property type="term" value="F:(R)-2-hydroxyglutarate dehydrogenase activity"/>
    <property type="evidence" value="ECO:0007669"/>
    <property type="project" value="UniProtKB-EC"/>
</dbReference>
<dbReference type="InterPro" id="IPR016171">
    <property type="entry name" value="Vanillyl_alc_oxidase_C-sub2"/>
</dbReference>
<feature type="domain" description="FAD-binding PCMH-type" evidence="12">
    <location>
        <begin position="97"/>
        <end position="224"/>
    </location>
</feature>
<dbReference type="Pfam" id="PF02913">
    <property type="entry name" value="FAD-oxidase_C"/>
    <property type="match status" value="1"/>
</dbReference>
<dbReference type="InterPro" id="IPR036318">
    <property type="entry name" value="FAD-bd_PCMH-like_sf"/>
</dbReference>
<dbReference type="InterPro" id="IPR016164">
    <property type="entry name" value="FAD-linked_Oxase-like_C"/>
</dbReference>
<dbReference type="EMBL" id="BMAV01017761">
    <property type="protein sequence ID" value="GFY69718.1"/>
    <property type="molecule type" value="Genomic_DNA"/>
</dbReference>
<comment type="catalytic activity">
    <reaction evidence="11">
        <text>(R)-malate + A = oxaloacetate + AH2</text>
        <dbReference type="Rhea" id="RHEA:67460"/>
        <dbReference type="ChEBI" id="CHEBI:13193"/>
        <dbReference type="ChEBI" id="CHEBI:15588"/>
        <dbReference type="ChEBI" id="CHEBI:16452"/>
        <dbReference type="ChEBI" id="CHEBI:17499"/>
    </reaction>
    <physiologicalReaction direction="left-to-right" evidence="11">
        <dbReference type="Rhea" id="RHEA:67461"/>
    </physiologicalReaction>
</comment>
<evidence type="ECO:0000256" key="7">
    <source>
        <dbReference type="ARBA" id="ARBA00023140"/>
    </source>
</evidence>
<evidence type="ECO:0000259" key="12">
    <source>
        <dbReference type="PROSITE" id="PS51387"/>
    </source>
</evidence>
<dbReference type="PANTHER" id="PTHR43716">
    <property type="entry name" value="D-2-HYDROXYGLUTARATE DEHYDROGENASE, MITOCHONDRIAL"/>
    <property type="match status" value="1"/>
</dbReference>
<dbReference type="AlphaFoldDB" id="A0A8X6YFH1"/>
<name>A0A8X6YFH1_9ARAC</name>
<dbReference type="GO" id="GO:0005777">
    <property type="term" value="C:peroxisome"/>
    <property type="evidence" value="ECO:0007669"/>
    <property type="project" value="UniProtKB-SubCell"/>
</dbReference>
<dbReference type="Pfam" id="PF01565">
    <property type="entry name" value="FAD_binding_4"/>
    <property type="match status" value="1"/>
</dbReference>
<dbReference type="FunFam" id="3.30.70.2190:FF:000001">
    <property type="entry name" value="D-2-hydroxyglutarate dehydrogenase mitochondrial"/>
    <property type="match status" value="1"/>
</dbReference>
<evidence type="ECO:0000256" key="4">
    <source>
        <dbReference type="ARBA" id="ARBA00022630"/>
    </source>
</evidence>
<dbReference type="Proteomes" id="UP000886998">
    <property type="component" value="Unassembled WGS sequence"/>
</dbReference>
<comment type="function">
    <text evidence="10">Catalyzes the oxidation of D-2-hydroxyglutarate (D-2-HG) to alpha-ketoglutarate. Also catalyzes the oxidation of other D-2-hydroxyacids, such as D-malate (D-MAL) and D-lactate (D-LAC). Exhibits high activities towards D-2-HG and D-MAL but a very weak activity towards D-LAC.</text>
</comment>
<comment type="caution">
    <text evidence="13">The sequence shown here is derived from an EMBL/GenBank/DDBJ whole genome shotgun (WGS) entry which is preliminary data.</text>
</comment>
<dbReference type="Gene3D" id="1.10.45.10">
    <property type="entry name" value="Vanillyl-alcohol Oxidase, Chain A, domain 4"/>
    <property type="match status" value="1"/>
</dbReference>
<accession>A0A8X6YFH1</accession>
<dbReference type="EC" id="1.1.99.39" evidence="8"/>
<gene>
    <name evidence="13" type="primary">d2hgdh</name>
    <name evidence="13" type="ORF">TNIN_411811</name>
</gene>
<evidence type="ECO:0000256" key="6">
    <source>
        <dbReference type="ARBA" id="ARBA00023002"/>
    </source>
</evidence>
<evidence type="ECO:0000256" key="3">
    <source>
        <dbReference type="ARBA" id="ARBA00008000"/>
    </source>
</evidence>
<dbReference type="FunFam" id="1.10.45.10:FF:000001">
    <property type="entry name" value="D-lactate dehydrogenase mitochondrial"/>
    <property type="match status" value="1"/>
</dbReference>
<evidence type="ECO:0000256" key="10">
    <source>
        <dbReference type="ARBA" id="ARBA00045410"/>
    </source>
</evidence>
<keyword evidence="7" id="KW-0576">Peroxisome</keyword>
<dbReference type="InterPro" id="IPR004113">
    <property type="entry name" value="FAD-bd_oxidored_4_C"/>
</dbReference>
<keyword evidence="6" id="KW-0560">Oxidoreductase</keyword>
<dbReference type="PANTHER" id="PTHR43716:SF1">
    <property type="entry name" value="D-2-HYDROXYGLUTARATE DEHYDROGENASE, MITOCHONDRIAL"/>
    <property type="match status" value="1"/>
</dbReference>
<reference evidence="13" key="1">
    <citation type="submission" date="2020-08" db="EMBL/GenBank/DDBJ databases">
        <title>Multicomponent nature underlies the extraordinary mechanical properties of spider dragline silk.</title>
        <authorList>
            <person name="Kono N."/>
            <person name="Nakamura H."/>
            <person name="Mori M."/>
            <person name="Yoshida Y."/>
            <person name="Ohtoshi R."/>
            <person name="Malay A.D."/>
            <person name="Moran D.A.P."/>
            <person name="Tomita M."/>
            <person name="Numata K."/>
            <person name="Arakawa K."/>
        </authorList>
    </citation>
    <scope>NUCLEOTIDE SEQUENCE</scope>
</reference>
<dbReference type="InterPro" id="IPR006094">
    <property type="entry name" value="Oxid_FAD_bind_N"/>
</dbReference>
<sequence>MLLKKFSFSLRHFATIFTYSSIPKHGLLCYHKIHKSKLSSVARGKFNTLTSKDIEFFSSLLGSSGIIQNVEELDSYNVDWMKSHKGKSSLALRPRTTEEVSEILKYCNKQNLQVLQCQSGCILETLENFANEKGYTVPVDLGAKGSCHIGGNISTNAGGLRFIRYGSLHGNILGLKVVLPNGEILDCMNTMRKNNTGYDLKHMFIGSEGTLGIVTEAAILCYPKSTETAVAFLGCNTFQDVLSTAKMVRQMLPELLSSLEMLDNQSADTLRDNLKLTVPIATHPFYVLVEISGTDAQYNEQKLNECLSLLMEKNHISDGTIATEPSRIKAIWSIRERITEALLKEGHGYKYDISLQLSDFYKIVEVMRERLGQKVTRCVAYGHLGDGNLHFNATSRTFDPEVLALIEPFIYEWTSERKGSISAEHGIGYKKRDYLHYNKTNEAINLMKSMKALIDPQGILNPYKVLP</sequence>
<evidence type="ECO:0000313" key="14">
    <source>
        <dbReference type="Proteomes" id="UP000886998"/>
    </source>
</evidence>
<comment type="cofactor">
    <cofactor evidence="1">
        <name>FAD</name>
        <dbReference type="ChEBI" id="CHEBI:57692"/>
    </cofactor>
</comment>
<evidence type="ECO:0000256" key="5">
    <source>
        <dbReference type="ARBA" id="ARBA00022827"/>
    </source>
</evidence>
<dbReference type="Gene3D" id="3.30.70.2190">
    <property type="match status" value="1"/>
</dbReference>
<dbReference type="SUPFAM" id="SSF55103">
    <property type="entry name" value="FAD-linked oxidases, C-terminal domain"/>
    <property type="match status" value="1"/>
</dbReference>